<keyword evidence="1" id="KW-0732">Signal</keyword>
<feature type="chain" id="PRO_5029628178" evidence="1">
    <location>
        <begin position="46"/>
        <end position="104"/>
    </location>
</feature>
<comment type="caution">
    <text evidence="2">The sequence shown here is derived from an EMBL/GenBank/DDBJ whole genome shotgun (WGS) entry which is preliminary data.</text>
</comment>
<proteinExistence type="predicted"/>
<gene>
    <name evidence="2" type="ORF">HPG69_013650</name>
</gene>
<evidence type="ECO:0000256" key="1">
    <source>
        <dbReference type="SAM" id="SignalP"/>
    </source>
</evidence>
<dbReference type="EMBL" id="JACDTQ010000185">
    <property type="protein sequence ID" value="KAF5928806.1"/>
    <property type="molecule type" value="Genomic_DNA"/>
</dbReference>
<name>A0A7J7FM76_DICBM</name>
<evidence type="ECO:0000313" key="2">
    <source>
        <dbReference type="EMBL" id="KAF5928806.1"/>
    </source>
</evidence>
<reference evidence="2 3" key="1">
    <citation type="journal article" date="2020" name="Mol. Biol. Evol.">
        <title>Interspecific Gene Flow and the Evolution of Specialization in Black and White Rhinoceros.</title>
        <authorList>
            <person name="Moodley Y."/>
            <person name="Westbury M.V."/>
            <person name="Russo I.M."/>
            <person name="Gopalakrishnan S."/>
            <person name="Rakotoarivelo A."/>
            <person name="Olsen R.A."/>
            <person name="Prost S."/>
            <person name="Tunstall T."/>
            <person name="Ryder O.A."/>
            <person name="Dalen L."/>
            <person name="Bruford M.W."/>
        </authorList>
    </citation>
    <scope>NUCLEOTIDE SEQUENCE [LARGE SCALE GENOMIC DNA]</scope>
    <source>
        <strain evidence="2">SBR-YM</strain>
        <tissue evidence="2">Skin</tissue>
    </source>
</reference>
<sequence>MRTVRMASAGAPGSGPGWRGACALAGALLWLQPLLLRVQPSSATAKVLGARCPPGPLPPPPRLTPAGCSFSTAVAGTVRGPVSAGLTPSPWASDFRAVKGGGPW</sequence>
<evidence type="ECO:0000313" key="3">
    <source>
        <dbReference type="Proteomes" id="UP000551758"/>
    </source>
</evidence>
<dbReference type="AlphaFoldDB" id="A0A7J7FM76"/>
<protein>
    <submittedName>
        <fullName evidence="2">Uncharacterized protein</fullName>
    </submittedName>
</protein>
<organism evidence="2 3">
    <name type="scientific">Diceros bicornis minor</name>
    <name type="common">South-central black rhinoceros</name>
    <dbReference type="NCBI Taxonomy" id="77932"/>
    <lineage>
        <taxon>Eukaryota</taxon>
        <taxon>Metazoa</taxon>
        <taxon>Chordata</taxon>
        <taxon>Craniata</taxon>
        <taxon>Vertebrata</taxon>
        <taxon>Euteleostomi</taxon>
        <taxon>Mammalia</taxon>
        <taxon>Eutheria</taxon>
        <taxon>Laurasiatheria</taxon>
        <taxon>Perissodactyla</taxon>
        <taxon>Rhinocerotidae</taxon>
        <taxon>Diceros</taxon>
    </lineage>
</organism>
<dbReference type="Proteomes" id="UP000551758">
    <property type="component" value="Unassembled WGS sequence"/>
</dbReference>
<feature type="signal peptide" evidence="1">
    <location>
        <begin position="1"/>
        <end position="45"/>
    </location>
</feature>
<keyword evidence="3" id="KW-1185">Reference proteome</keyword>
<accession>A0A7J7FM76</accession>